<organism evidence="1">
    <name type="scientific">Micrurus lemniscatus lemniscatus</name>
    <dbReference type="NCBI Taxonomy" id="129467"/>
    <lineage>
        <taxon>Eukaryota</taxon>
        <taxon>Metazoa</taxon>
        <taxon>Chordata</taxon>
        <taxon>Craniata</taxon>
        <taxon>Vertebrata</taxon>
        <taxon>Euteleostomi</taxon>
        <taxon>Lepidosauria</taxon>
        <taxon>Squamata</taxon>
        <taxon>Bifurcata</taxon>
        <taxon>Unidentata</taxon>
        <taxon>Episquamata</taxon>
        <taxon>Toxicofera</taxon>
        <taxon>Serpentes</taxon>
        <taxon>Colubroidea</taxon>
        <taxon>Elapidae</taxon>
        <taxon>Elapinae</taxon>
        <taxon>Micrurus</taxon>
    </lineage>
</organism>
<accession>A0A2D4ICR1</accession>
<dbReference type="AlphaFoldDB" id="A0A2D4ICR1"/>
<proteinExistence type="predicted"/>
<reference evidence="1" key="1">
    <citation type="submission" date="2017-07" db="EMBL/GenBank/DDBJ databases">
        <authorList>
            <person name="Mikheyev A."/>
            <person name="Grau M."/>
        </authorList>
    </citation>
    <scope>NUCLEOTIDE SEQUENCE</scope>
    <source>
        <tissue evidence="1">Venom_gland</tissue>
    </source>
</reference>
<evidence type="ECO:0000313" key="1">
    <source>
        <dbReference type="EMBL" id="LAA81993.1"/>
    </source>
</evidence>
<reference evidence="1" key="2">
    <citation type="submission" date="2017-11" db="EMBL/GenBank/DDBJ databases">
        <title>Coralsnake Venomics: Analyses of Venom Gland Transcriptomes and Proteomes of Six Brazilian Taxa.</title>
        <authorList>
            <person name="Aird S.D."/>
            <person name="Jorge da Silva N."/>
            <person name="Qiu L."/>
            <person name="Villar-Briones A."/>
            <person name="Aparecida-Saddi V."/>
            <person name="Campos-Telles M.P."/>
            <person name="Grau M."/>
            <person name="Mikheyev A.S."/>
        </authorList>
    </citation>
    <scope>NUCLEOTIDE SEQUENCE</scope>
    <source>
        <tissue evidence="1">Venom_gland</tissue>
    </source>
</reference>
<name>A0A2D4ICR1_MICLE</name>
<dbReference type="EMBL" id="IACK01094046">
    <property type="protein sequence ID" value="LAA81993.1"/>
    <property type="molecule type" value="Transcribed_RNA"/>
</dbReference>
<protein>
    <submittedName>
        <fullName evidence="1">Uncharacterized protein</fullName>
    </submittedName>
</protein>
<sequence length="105" mass="11225">MGLRVVVARPGSWVACTCTHTYGFGSAEFDRGEASYPSQAILSAVQFYGRRRRSGTTRVSQPRVPIEAAKAVRFLRLGNPNTSCKAAAACQASGLVLPRLSGVDH</sequence>